<dbReference type="CDD" id="cd07516">
    <property type="entry name" value="HAD_Pase"/>
    <property type="match status" value="1"/>
</dbReference>
<dbReference type="InterPro" id="IPR000150">
    <property type="entry name" value="Cof"/>
</dbReference>
<gene>
    <name evidence="1" type="ORF">FHL03_07620</name>
</gene>
<accession>A0ABW9P7V4</accession>
<proteinExistence type="predicted"/>
<dbReference type="InterPro" id="IPR023214">
    <property type="entry name" value="HAD_sf"/>
</dbReference>
<dbReference type="EMBL" id="VDFN01000006">
    <property type="protein sequence ID" value="MQS45349.1"/>
    <property type="molecule type" value="Genomic_DNA"/>
</dbReference>
<organism evidence="1 2">
    <name type="scientific">Companilactobacillus mishanensis</name>
    <dbReference type="NCBI Taxonomy" id="2486008"/>
    <lineage>
        <taxon>Bacteria</taxon>
        <taxon>Bacillati</taxon>
        <taxon>Bacillota</taxon>
        <taxon>Bacilli</taxon>
        <taxon>Lactobacillales</taxon>
        <taxon>Lactobacillaceae</taxon>
        <taxon>Companilactobacillus</taxon>
    </lineage>
</organism>
<keyword evidence="2" id="KW-1185">Reference proteome</keyword>
<dbReference type="Gene3D" id="3.40.50.1000">
    <property type="entry name" value="HAD superfamily/HAD-like"/>
    <property type="match status" value="1"/>
</dbReference>
<dbReference type="Gene3D" id="3.30.1240.10">
    <property type="match status" value="1"/>
</dbReference>
<dbReference type="InterPro" id="IPR006379">
    <property type="entry name" value="HAD-SF_hydro_IIB"/>
</dbReference>
<dbReference type="PRINTS" id="PR00119">
    <property type="entry name" value="CATATPASE"/>
</dbReference>
<dbReference type="InterPro" id="IPR036412">
    <property type="entry name" value="HAD-like_sf"/>
</dbReference>
<dbReference type="NCBIfam" id="TIGR00099">
    <property type="entry name" value="Cof-subfamily"/>
    <property type="match status" value="1"/>
</dbReference>
<sequence>MIKIIASDMDGTLLNDKMEVSSRNIDAINEATANGIDFLIASGRGLSEAKPFLRNEVHPGYITLNGAEVYNQDEELISSNPISRKSVKTISDYLKANDLYFELITDKGIFSNSEEKSVSSLAELLHILNPNTTYEQALTDTKEKVKHSQTIFIDDLNEILDNPEYKLMKFLVFDSRQDEVFGPLKAELSKDKDIVVTSSSPNNVEINSVDAQKGIALMEYAKSKGVKPEETMAIGDNLNDYSMIKAAGIGVAMANAVPEISEIADQHADTNVNDGVAKVIEEVIKKNNTVGNCE</sequence>
<dbReference type="NCBIfam" id="TIGR01484">
    <property type="entry name" value="HAD-SF-IIB"/>
    <property type="match status" value="1"/>
</dbReference>
<dbReference type="PROSITE" id="PS01228">
    <property type="entry name" value="COF_1"/>
    <property type="match status" value="1"/>
</dbReference>
<reference evidence="1 2" key="1">
    <citation type="journal article" date="2019" name="Syst. Appl. Microbiol.">
        <title>Polyphasic characterization of two novel Lactobacillus spp. isolated from blown salami packages: Description of Lactobacillus halodurans sp. nov. and Lactobacillus salsicarnum sp. nov.</title>
        <authorList>
            <person name="Schuster J.A."/>
            <person name="Klingl A."/>
            <person name="Vogel R.F."/>
            <person name="Ehrmann M.A."/>
        </authorList>
    </citation>
    <scope>NUCLEOTIDE SEQUENCE [LARGE SCALE GENOMIC DNA]</scope>
    <source>
        <strain evidence="1 2">TMW 1.2098</strain>
    </source>
</reference>
<comment type="caution">
    <text evidence="1">The sequence shown here is derived from an EMBL/GenBank/DDBJ whole genome shotgun (WGS) entry which is preliminary data.</text>
</comment>
<evidence type="ECO:0000313" key="1">
    <source>
        <dbReference type="EMBL" id="MQS45349.1"/>
    </source>
</evidence>
<dbReference type="Proteomes" id="UP000436655">
    <property type="component" value="Unassembled WGS sequence"/>
</dbReference>
<dbReference type="SFLD" id="SFLDG01144">
    <property type="entry name" value="C2.B.4:_PGP_Like"/>
    <property type="match status" value="1"/>
</dbReference>
<dbReference type="PANTHER" id="PTHR10000">
    <property type="entry name" value="PHOSPHOSERINE PHOSPHATASE"/>
    <property type="match status" value="1"/>
</dbReference>
<dbReference type="SFLD" id="SFLDG01140">
    <property type="entry name" value="C2.B:_Phosphomannomutase_and_P"/>
    <property type="match status" value="1"/>
</dbReference>
<dbReference type="SUPFAM" id="SSF56784">
    <property type="entry name" value="HAD-like"/>
    <property type="match status" value="1"/>
</dbReference>
<evidence type="ECO:0000313" key="2">
    <source>
        <dbReference type="Proteomes" id="UP000436655"/>
    </source>
</evidence>
<dbReference type="PANTHER" id="PTHR10000:SF55">
    <property type="entry name" value="5-AMINO-6-(5-PHOSPHO-D-RIBITYLAMINO)URACIL PHOSPHATASE YCSE"/>
    <property type="match status" value="1"/>
</dbReference>
<dbReference type="RefSeq" id="WP_125703921.1">
    <property type="nucleotide sequence ID" value="NZ_JBHTOO010000029.1"/>
</dbReference>
<dbReference type="SFLD" id="SFLDS00003">
    <property type="entry name" value="Haloacid_Dehalogenase"/>
    <property type="match status" value="1"/>
</dbReference>
<dbReference type="Pfam" id="PF08282">
    <property type="entry name" value="Hydrolase_3"/>
    <property type="match status" value="1"/>
</dbReference>
<dbReference type="PROSITE" id="PS01229">
    <property type="entry name" value="COF_2"/>
    <property type="match status" value="1"/>
</dbReference>
<protein>
    <submittedName>
        <fullName evidence="1">HAD family phosphatase</fullName>
    </submittedName>
</protein>
<name>A0ABW9P7V4_9LACO</name>